<dbReference type="KEGG" id="mgau:MGALJ_32200"/>
<organism evidence="1 2">
    <name type="scientific">Mycobacterium gallinarum</name>
    <dbReference type="NCBI Taxonomy" id="39689"/>
    <lineage>
        <taxon>Bacteria</taxon>
        <taxon>Bacillati</taxon>
        <taxon>Actinomycetota</taxon>
        <taxon>Actinomycetes</taxon>
        <taxon>Mycobacteriales</taxon>
        <taxon>Mycobacteriaceae</taxon>
        <taxon>Mycobacterium</taxon>
    </lineage>
</organism>
<gene>
    <name evidence="1" type="ORF">MGALJ_32200</name>
</gene>
<proteinExistence type="predicted"/>
<reference evidence="1 2" key="1">
    <citation type="journal article" date="2019" name="Emerg. Microbes Infect.">
        <title>Comprehensive subspecies identification of 175 nontuberculous mycobacteria species based on 7547 genomic profiles.</title>
        <authorList>
            <person name="Matsumoto Y."/>
            <person name="Kinjo T."/>
            <person name="Motooka D."/>
            <person name="Nabeya D."/>
            <person name="Jung N."/>
            <person name="Uechi K."/>
            <person name="Horii T."/>
            <person name="Iida T."/>
            <person name="Fujita J."/>
            <person name="Nakamura S."/>
        </authorList>
    </citation>
    <scope>NUCLEOTIDE SEQUENCE [LARGE SCALE GENOMIC DNA]</scope>
    <source>
        <strain evidence="1 2">JCM 6399</strain>
    </source>
</reference>
<keyword evidence="2" id="KW-1185">Reference proteome</keyword>
<protein>
    <submittedName>
        <fullName evidence="1">Uncharacterized protein</fullName>
    </submittedName>
</protein>
<evidence type="ECO:0000313" key="2">
    <source>
        <dbReference type="Proteomes" id="UP000465785"/>
    </source>
</evidence>
<dbReference type="AlphaFoldDB" id="A0A9W4FG00"/>
<accession>A0A9W4FG00</accession>
<sequence length="79" mass="8615">MPMSPPDRPATVWSSTFIPSKSPLPGFGAEGYSVAWVDSGTERLQVVVDGARPSPGTKGRLVDRIFDDQTVEMFMADDR</sequence>
<name>A0A9W4FG00_9MYCO</name>
<dbReference type="RefSeq" id="WP_163730468.1">
    <property type="nucleotide sequence ID" value="NZ_AP022601.1"/>
</dbReference>
<dbReference type="Proteomes" id="UP000465785">
    <property type="component" value="Chromosome"/>
</dbReference>
<evidence type="ECO:0000313" key="1">
    <source>
        <dbReference type="EMBL" id="BBY93551.1"/>
    </source>
</evidence>
<dbReference type="EMBL" id="AP022601">
    <property type="protein sequence ID" value="BBY93551.1"/>
    <property type="molecule type" value="Genomic_DNA"/>
</dbReference>